<evidence type="ECO:0000259" key="1">
    <source>
        <dbReference type="SMART" id="SM01001"/>
    </source>
</evidence>
<evidence type="ECO:0000313" key="2">
    <source>
        <dbReference type="EMBL" id="QPM69545.1"/>
    </source>
</evidence>
<feature type="domain" description="PurE" evidence="1">
    <location>
        <begin position="122"/>
        <end position="254"/>
    </location>
</feature>
<reference evidence="2 3" key="1">
    <citation type="journal article" date="2021" name="Nat. Commun.">
        <title>Isolation of a member of the candidate phylum Atribacteria reveals a unique cell membrane structure.</title>
        <authorList>
            <person name="Taiki K."/>
            <person name="Nobu M.K."/>
            <person name="Kusada H."/>
            <person name="Meng X.-Y."/>
            <person name="Hosoki N."/>
            <person name="Uematsu K."/>
            <person name="Yoshioka H."/>
            <person name="Kamagata Y."/>
            <person name="Tamaki H."/>
        </authorList>
    </citation>
    <scope>NUCLEOTIDE SEQUENCE [LARGE SCALE GENOMIC DNA]</scope>
    <source>
        <strain evidence="2 3">RT761</strain>
    </source>
</reference>
<dbReference type="EMBL" id="CP065383">
    <property type="protein sequence ID" value="QPM69545.1"/>
    <property type="molecule type" value="Genomic_DNA"/>
</dbReference>
<dbReference type="Gene3D" id="3.40.50.1970">
    <property type="match status" value="1"/>
</dbReference>
<dbReference type="GO" id="GO:0016787">
    <property type="term" value="F:hydrolase activity"/>
    <property type="evidence" value="ECO:0007669"/>
    <property type="project" value="InterPro"/>
</dbReference>
<dbReference type="AlphaFoldDB" id="A0A7T1AP85"/>
<dbReference type="PANTHER" id="PTHR43064">
    <property type="entry name" value="PHOSPHORIBOSYLAMINOIMIDAZOLE CARBOXYLASE-RELATED"/>
    <property type="match status" value="1"/>
</dbReference>
<dbReference type="EC" id="5.4.99.18" evidence="2"/>
<dbReference type="SUPFAM" id="SSF52255">
    <property type="entry name" value="N5-CAIR mutase (phosphoribosylaminoimidazole carboxylase, PurE)"/>
    <property type="match status" value="1"/>
</dbReference>
<dbReference type="SMART" id="SM01001">
    <property type="entry name" value="AIRC"/>
    <property type="match status" value="1"/>
</dbReference>
<keyword evidence="2" id="KW-0413">Isomerase</keyword>
<accession>A0A7T1AP85</accession>
<dbReference type="Pfam" id="PF00731">
    <property type="entry name" value="AIRC"/>
    <property type="match status" value="1"/>
</dbReference>
<sequence>MKRVIHISVFFQTLENLWNQKITPQEAEKQLRQLLYEDLDFAKIDHHRALRKGFPEVVFCQGKTQDQIITILKKMSEQYPNLLATRVQPDHFLAVQKEIPDIQYHPTARLFILERKPAEKKGCVAVISAGTADLPIAEEAAVTAELAGSYINRIYDIGIAGIHRLFSHLDQLWQSNVIVAVAGMEGALPGVVSGMVGRPVIAVPTSVGYGAHFQGLSALLTMLNSCSPGIATVNIDNGFGAGYLAHLINQLAEGEK</sequence>
<protein>
    <submittedName>
        <fullName evidence="2">N5-carboxyaminoimidazole ribonucleotide mutase</fullName>
        <ecNumber evidence="2">5.4.99.18</ecNumber>
    </submittedName>
</protein>
<name>A0A7T1AP85_ATRLM</name>
<gene>
    <name evidence="2" type="primary">purE_2</name>
    <name evidence="2" type="ORF">RT761_02778</name>
</gene>
<dbReference type="GO" id="GO:0006189">
    <property type="term" value="P:'de novo' IMP biosynthetic process"/>
    <property type="evidence" value="ECO:0007669"/>
    <property type="project" value="InterPro"/>
</dbReference>
<dbReference type="InterPro" id="IPR039476">
    <property type="entry name" value="P2CMN_synthase_LarB"/>
</dbReference>
<dbReference type="NCBIfam" id="NF033503">
    <property type="entry name" value="LarB"/>
    <property type="match status" value="1"/>
</dbReference>
<dbReference type="KEGG" id="alam:RT761_02778"/>
<organism evidence="2 3">
    <name type="scientific">Atribacter laminatus</name>
    <dbReference type="NCBI Taxonomy" id="2847778"/>
    <lineage>
        <taxon>Bacteria</taxon>
        <taxon>Pseudomonadati</taxon>
        <taxon>Atribacterota</taxon>
        <taxon>Atribacteria</taxon>
        <taxon>Atribacterales</taxon>
        <taxon>Atribacteraceae</taxon>
        <taxon>Atribacter</taxon>
    </lineage>
</organism>
<evidence type="ECO:0000313" key="3">
    <source>
        <dbReference type="Proteomes" id="UP000594463"/>
    </source>
</evidence>
<keyword evidence="3" id="KW-1185">Reference proteome</keyword>
<dbReference type="RefSeq" id="WP_218112020.1">
    <property type="nucleotide sequence ID" value="NZ_CP065383.1"/>
</dbReference>
<dbReference type="GO" id="GO:0034023">
    <property type="term" value="F:5-(carboxyamino)imidazole ribonucleotide mutase activity"/>
    <property type="evidence" value="ECO:0007669"/>
    <property type="project" value="UniProtKB-EC"/>
</dbReference>
<dbReference type="Proteomes" id="UP000594463">
    <property type="component" value="Chromosome"/>
</dbReference>
<proteinExistence type="predicted"/>
<dbReference type="PANTHER" id="PTHR43064:SF1">
    <property type="entry name" value="SLL1489 PROTEIN"/>
    <property type="match status" value="1"/>
</dbReference>
<dbReference type="InterPro" id="IPR000031">
    <property type="entry name" value="PurE_dom"/>
</dbReference>